<evidence type="ECO:0000313" key="2">
    <source>
        <dbReference type="RefSeq" id="XP_033319567.1"/>
    </source>
</evidence>
<gene>
    <name evidence="2" type="primary">LOC117216722</name>
</gene>
<dbReference type="RefSeq" id="XP_033319567.1">
    <property type="nucleotide sequence ID" value="XM_033463676.1"/>
</dbReference>
<organism evidence="1 2">
    <name type="scientific">Bombus bifarius</name>
    <dbReference type="NCBI Taxonomy" id="103933"/>
    <lineage>
        <taxon>Eukaryota</taxon>
        <taxon>Metazoa</taxon>
        <taxon>Ecdysozoa</taxon>
        <taxon>Arthropoda</taxon>
        <taxon>Hexapoda</taxon>
        <taxon>Insecta</taxon>
        <taxon>Pterygota</taxon>
        <taxon>Neoptera</taxon>
        <taxon>Endopterygota</taxon>
        <taxon>Hymenoptera</taxon>
        <taxon>Apocrita</taxon>
        <taxon>Aculeata</taxon>
        <taxon>Apoidea</taxon>
        <taxon>Anthophila</taxon>
        <taxon>Apidae</taxon>
        <taxon>Bombus</taxon>
        <taxon>Pyrobombus</taxon>
    </lineage>
</organism>
<dbReference type="AlphaFoldDB" id="A0A6P8P062"/>
<dbReference type="KEGG" id="bbif:117216722"/>
<dbReference type="Proteomes" id="UP000515164">
    <property type="component" value="Unplaced"/>
</dbReference>
<protein>
    <submittedName>
        <fullName evidence="2">Uncharacterized protein LOC117216722</fullName>
    </submittedName>
</protein>
<name>A0A6P8P062_9HYME</name>
<proteinExistence type="predicted"/>
<evidence type="ECO:0000313" key="1">
    <source>
        <dbReference type="Proteomes" id="UP000515164"/>
    </source>
</evidence>
<keyword evidence="1" id="KW-1185">Reference proteome</keyword>
<dbReference type="GeneID" id="117216722"/>
<reference evidence="2" key="1">
    <citation type="submission" date="2025-08" db="UniProtKB">
        <authorList>
            <consortium name="RefSeq"/>
        </authorList>
    </citation>
    <scope>IDENTIFICATION</scope>
    <source>
        <tissue evidence="2">Muscle</tissue>
    </source>
</reference>
<sequence>MKVFNYNRNYNRRTNTHNFLRHDYQIRNASSFKKHERRGENVESKDLTCVTVIFTLKVIIDWNVPSRKLLVPFEIHDFSFYQKSLIEQSVAKCLEDKSKRDKHSICTRHQKVFEIVTFDNVTESERNTKVKRRGTINSSITSNCPRVSQSLTIARSFSYEADCVIASRMLATGSRGNKRRTAQRKLLKEEFQLYFAPLLQKDIIEERLSLKHSFSVHLSPSEGDNRTNYETNVKI</sequence>
<accession>A0A6P8P062</accession>